<evidence type="ECO:0000256" key="6">
    <source>
        <dbReference type="ARBA" id="ARBA00034078"/>
    </source>
</evidence>
<evidence type="ECO:0000256" key="3">
    <source>
        <dbReference type="ARBA" id="ARBA00022723"/>
    </source>
</evidence>
<dbReference type="InterPro" id="IPR036010">
    <property type="entry name" value="2Fe-2S_ferredoxin-like_sf"/>
</dbReference>
<evidence type="ECO:0000256" key="4">
    <source>
        <dbReference type="ARBA" id="ARBA00023004"/>
    </source>
</evidence>
<keyword evidence="2" id="KW-0001">2Fe-2S</keyword>
<keyword evidence="4" id="KW-0408">Iron</keyword>
<dbReference type="PROSITE" id="PS51085">
    <property type="entry name" value="2FE2S_FER_2"/>
    <property type="match status" value="1"/>
</dbReference>
<comment type="similarity">
    <text evidence="1">Belongs to the adrenodoxin/putidaredoxin family.</text>
</comment>
<dbReference type="OrthoDB" id="9799640at2"/>
<feature type="domain" description="2Fe-2S ferredoxin-type" evidence="7">
    <location>
        <begin position="2"/>
        <end position="104"/>
    </location>
</feature>
<dbReference type="InterPro" id="IPR012675">
    <property type="entry name" value="Beta-grasp_dom_sf"/>
</dbReference>
<dbReference type="Proteomes" id="UP000027451">
    <property type="component" value="Unassembled WGS sequence"/>
</dbReference>
<dbReference type="InterPro" id="IPR001041">
    <property type="entry name" value="2Fe-2S_ferredoxin-type"/>
</dbReference>
<dbReference type="CDD" id="cd00207">
    <property type="entry name" value="fer2"/>
    <property type="match status" value="1"/>
</dbReference>
<sequence>MPTITYIEQNGTQHVLEGRVGMSVMEVAVQDGVPGIIAECGGSCACATCHVYVAEEWANRIESPSPEEAALLEFAEFRTEYSRLACQIPVSDAVDGLVIKLLDV</sequence>
<name>A0A656QD87_9BURK</name>
<organism evidence="8 9">
    <name type="scientific">Caballeronia zhejiangensis</name>
    <dbReference type="NCBI Taxonomy" id="871203"/>
    <lineage>
        <taxon>Bacteria</taxon>
        <taxon>Pseudomonadati</taxon>
        <taxon>Pseudomonadota</taxon>
        <taxon>Betaproteobacteria</taxon>
        <taxon>Burkholderiales</taxon>
        <taxon>Burkholderiaceae</taxon>
        <taxon>Caballeronia</taxon>
    </lineage>
</organism>
<dbReference type="GO" id="GO:0009055">
    <property type="term" value="F:electron transfer activity"/>
    <property type="evidence" value="ECO:0007669"/>
    <property type="project" value="TreeGrafter"/>
</dbReference>
<dbReference type="GO" id="GO:0046872">
    <property type="term" value="F:metal ion binding"/>
    <property type="evidence" value="ECO:0007669"/>
    <property type="project" value="UniProtKB-KW"/>
</dbReference>
<accession>A0A656QD87</accession>
<comment type="cofactor">
    <cofactor evidence="6">
        <name>[2Fe-2S] cluster</name>
        <dbReference type="ChEBI" id="CHEBI:190135"/>
    </cofactor>
</comment>
<keyword evidence="3" id="KW-0479">Metal-binding</keyword>
<protein>
    <submittedName>
        <fullName evidence="8">2Fe-2S ferredoxin</fullName>
    </submittedName>
</protein>
<comment type="caution">
    <text evidence="8">The sequence shown here is derived from an EMBL/GenBank/DDBJ whole genome shotgun (WGS) entry which is preliminary data.</text>
</comment>
<evidence type="ECO:0000256" key="1">
    <source>
        <dbReference type="ARBA" id="ARBA00010914"/>
    </source>
</evidence>
<evidence type="ECO:0000259" key="7">
    <source>
        <dbReference type="PROSITE" id="PS51085"/>
    </source>
</evidence>
<evidence type="ECO:0000313" key="8">
    <source>
        <dbReference type="EMBL" id="KDR25324.1"/>
    </source>
</evidence>
<evidence type="ECO:0000256" key="2">
    <source>
        <dbReference type="ARBA" id="ARBA00022714"/>
    </source>
</evidence>
<evidence type="ECO:0000313" key="9">
    <source>
        <dbReference type="Proteomes" id="UP000027451"/>
    </source>
</evidence>
<dbReference type="EMBL" id="JFHD01000049">
    <property type="protein sequence ID" value="KDR25324.1"/>
    <property type="molecule type" value="Genomic_DNA"/>
</dbReference>
<dbReference type="RefSeq" id="WP_008344919.1">
    <property type="nucleotide sequence ID" value="NZ_JFHD01000049.1"/>
</dbReference>
<evidence type="ECO:0000256" key="5">
    <source>
        <dbReference type="ARBA" id="ARBA00023014"/>
    </source>
</evidence>
<dbReference type="SUPFAM" id="SSF54292">
    <property type="entry name" value="2Fe-2S ferredoxin-like"/>
    <property type="match status" value="1"/>
</dbReference>
<dbReference type="GO" id="GO:0140647">
    <property type="term" value="P:P450-containing electron transport chain"/>
    <property type="evidence" value="ECO:0007669"/>
    <property type="project" value="InterPro"/>
</dbReference>
<keyword evidence="5" id="KW-0411">Iron-sulfur</keyword>
<dbReference type="PROSITE" id="PS00814">
    <property type="entry name" value="ADX"/>
    <property type="match status" value="1"/>
</dbReference>
<dbReference type="Pfam" id="PF00111">
    <property type="entry name" value="Fer2"/>
    <property type="match status" value="1"/>
</dbReference>
<dbReference type="PANTHER" id="PTHR23426">
    <property type="entry name" value="FERREDOXIN/ADRENODOXIN"/>
    <property type="match status" value="1"/>
</dbReference>
<dbReference type="GO" id="GO:0051537">
    <property type="term" value="F:2 iron, 2 sulfur cluster binding"/>
    <property type="evidence" value="ECO:0007669"/>
    <property type="project" value="UniProtKB-KW"/>
</dbReference>
<dbReference type="Gene3D" id="3.10.20.30">
    <property type="match status" value="1"/>
</dbReference>
<gene>
    <name evidence="8" type="ORF">BG60_28755</name>
</gene>
<dbReference type="InterPro" id="IPR018298">
    <property type="entry name" value="Adrenodoxin_Fe-S_BS"/>
</dbReference>
<dbReference type="InterPro" id="IPR001055">
    <property type="entry name" value="Adrenodoxin-like"/>
</dbReference>
<dbReference type="GO" id="GO:0005829">
    <property type="term" value="C:cytosol"/>
    <property type="evidence" value="ECO:0007669"/>
    <property type="project" value="TreeGrafter"/>
</dbReference>
<dbReference type="AlphaFoldDB" id="A0A656QD87"/>
<dbReference type="PANTHER" id="PTHR23426:SF65">
    <property type="entry name" value="FERREDOXIN-2, MITOCHONDRIAL"/>
    <property type="match status" value="1"/>
</dbReference>
<keyword evidence="9" id="KW-1185">Reference proteome</keyword>
<dbReference type="PRINTS" id="PR00355">
    <property type="entry name" value="ADRENODOXIN"/>
</dbReference>
<proteinExistence type="inferred from homology"/>
<reference evidence="8 9" key="1">
    <citation type="submission" date="2014-03" db="EMBL/GenBank/DDBJ databases">
        <title>Draft Genome Sequences of Four Burkholderia Strains.</title>
        <authorList>
            <person name="Liu X.Y."/>
            <person name="Li C.X."/>
            <person name="Xu J.H."/>
        </authorList>
    </citation>
    <scope>NUCLEOTIDE SEQUENCE [LARGE SCALE GENOMIC DNA]</scope>
    <source>
        <strain evidence="8 9">OP-1</strain>
    </source>
</reference>